<dbReference type="RefSeq" id="WP_037441770.1">
    <property type="nucleotide sequence ID" value="NZ_JNFF01000070.1"/>
</dbReference>
<comment type="caution">
    <text evidence="2">The sequence shown here is derived from an EMBL/GenBank/DDBJ whole genome shotgun (WGS) entry which is preliminary data.</text>
</comment>
<keyword evidence="1" id="KW-1133">Transmembrane helix</keyword>
<keyword evidence="1" id="KW-0812">Transmembrane</keyword>
<evidence type="ECO:0000313" key="3">
    <source>
        <dbReference type="Proteomes" id="UP000028007"/>
    </source>
</evidence>
<dbReference type="Proteomes" id="UP000028007">
    <property type="component" value="Unassembled WGS sequence"/>
</dbReference>
<feature type="transmembrane region" description="Helical" evidence="1">
    <location>
        <begin position="30"/>
        <end position="47"/>
    </location>
</feature>
<evidence type="ECO:0000256" key="1">
    <source>
        <dbReference type="SAM" id="Phobius"/>
    </source>
</evidence>
<sequence length="78" mass="9509">MRTVFYFLLLTIAVSMIALGETTSKEFSYTPYVVIMLLKAWFIYGFLKRQNRKRKQRAQEDLFNEYMRSQIARNRRFL</sequence>
<name>A0A081PFW9_9SPHI</name>
<evidence type="ECO:0000313" key="2">
    <source>
        <dbReference type="EMBL" id="KEQ29592.1"/>
    </source>
</evidence>
<reference evidence="2 3" key="1">
    <citation type="journal article" date="1992" name="Int. J. Syst. Bacteriol.">
        <title>Sphingobacterium antarcticus sp. nov. a Psychrotrophic Bacterium from the Soils of Schirmacher Oasis, Antarctica.</title>
        <authorList>
            <person name="Shivaji S."/>
            <person name="Ray M.K."/>
            <person name="Rao N.S."/>
            <person name="Saiserr L."/>
            <person name="Jagannadham M.V."/>
            <person name="Kumar G.S."/>
            <person name="Reddy G."/>
            <person name="Bhargava P.M."/>
        </authorList>
    </citation>
    <scope>NUCLEOTIDE SEQUENCE [LARGE SCALE GENOMIC DNA]</scope>
    <source>
        <strain evidence="2 3">4BY</strain>
    </source>
</reference>
<gene>
    <name evidence="2" type="ORF">N180_18085</name>
</gene>
<dbReference type="EMBL" id="JNFF01000070">
    <property type="protein sequence ID" value="KEQ29592.1"/>
    <property type="molecule type" value="Genomic_DNA"/>
</dbReference>
<organism evidence="2 3">
    <name type="scientific">Pedobacter antarcticus 4BY</name>
    <dbReference type="NCBI Taxonomy" id="1358423"/>
    <lineage>
        <taxon>Bacteria</taxon>
        <taxon>Pseudomonadati</taxon>
        <taxon>Bacteroidota</taxon>
        <taxon>Sphingobacteriia</taxon>
        <taxon>Sphingobacteriales</taxon>
        <taxon>Sphingobacteriaceae</taxon>
        <taxon>Pedobacter</taxon>
    </lineage>
</organism>
<accession>A0A081PFW9</accession>
<keyword evidence="3" id="KW-1185">Reference proteome</keyword>
<keyword evidence="1" id="KW-0472">Membrane</keyword>
<dbReference type="AlphaFoldDB" id="A0A081PFW9"/>
<proteinExistence type="predicted"/>
<protein>
    <submittedName>
        <fullName evidence="2">Uncharacterized protein</fullName>
    </submittedName>
</protein>